<evidence type="ECO:0000256" key="14">
    <source>
        <dbReference type="ARBA" id="ARBA00022737"/>
    </source>
</evidence>
<dbReference type="Pfam" id="PF02965">
    <property type="entry name" value="Met_synt_B12"/>
    <property type="match status" value="1"/>
</dbReference>
<feature type="binding site" evidence="22">
    <location>
        <position position="920"/>
    </location>
    <ligand>
        <name>S-adenosyl-L-methionine</name>
        <dbReference type="ChEBI" id="CHEBI:59789"/>
    </ligand>
</feature>
<dbReference type="EMBL" id="AP035884">
    <property type="protein sequence ID" value="BFP53209.1"/>
    <property type="molecule type" value="Genomic_DNA"/>
</dbReference>
<evidence type="ECO:0000256" key="21">
    <source>
        <dbReference type="PIRSR" id="PIRSR000381-1"/>
    </source>
</evidence>
<dbReference type="PANTHER" id="PTHR45833:SF1">
    <property type="entry name" value="METHIONINE SYNTHASE"/>
    <property type="match status" value="1"/>
</dbReference>
<feature type="binding site" evidence="22">
    <location>
        <begin position="733"/>
        <end position="737"/>
    </location>
    <ligand>
        <name>methylcob(III)alamin</name>
        <dbReference type="ChEBI" id="CHEBI:28115"/>
    </ligand>
</feature>
<feature type="binding site" evidence="22">
    <location>
        <position position="839"/>
    </location>
    <ligand>
        <name>methylcob(III)alamin</name>
        <dbReference type="ChEBI" id="CHEBI:28115"/>
    </ligand>
</feature>
<dbReference type="GO" id="GO:0050667">
    <property type="term" value="P:homocysteine metabolic process"/>
    <property type="evidence" value="ECO:0007669"/>
    <property type="project" value="TreeGrafter"/>
</dbReference>
<dbReference type="InterPro" id="IPR033706">
    <property type="entry name" value="Met_synthase_B12-bd"/>
</dbReference>
<evidence type="ECO:0000313" key="29">
    <source>
        <dbReference type="EMBL" id="BFP53209.1"/>
    </source>
</evidence>
<dbReference type="CDD" id="cd00740">
    <property type="entry name" value="MeTr"/>
    <property type="match status" value="1"/>
</dbReference>
<dbReference type="Gene3D" id="3.20.20.330">
    <property type="entry name" value="Homocysteine-binding-like domain"/>
    <property type="match status" value="1"/>
</dbReference>
<evidence type="ECO:0000259" key="28">
    <source>
        <dbReference type="PROSITE" id="PS51337"/>
    </source>
</evidence>
<evidence type="ECO:0000256" key="3">
    <source>
        <dbReference type="ARBA" id="ARBA00001956"/>
    </source>
</evidence>
<dbReference type="AlphaFoldDB" id="A0AB33KC96"/>
<dbReference type="PROSITE" id="PS51332">
    <property type="entry name" value="B12_BINDING"/>
    <property type="match status" value="1"/>
</dbReference>
<dbReference type="PROSITE" id="PS50974">
    <property type="entry name" value="ADOMET_ACTIVATION"/>
    <property type="match status" value="1"/>
</dbReference>
<dbReference type="Pfam" id="PF02310">
    <property type="entry name" value="B12-binding"/>
    <property type="match status" value="1"/>
</dbReference>
<dbReference type="GO" id="GO:0046653">
    <property type="term" value="P:tetrahydrofolate metabolic process"/>
    <property type="evidence" value="ECO:0007669"/>
    <property type="project" value="TreeGrafter"/>
</dbReference>
<feature type="domain" description="Hcy-binding" evidence="24">
    <location>
        <begin position="4"/>
        <end position="307"/>
    </location>
</feature>
<dbReference type="PIRSF" id="PIRSF000381">
    <property type="entry name" value="MetH"/>
    <property type="match status" value="1"/>
</dbReference>
<evidence type="ECO:0000256" key="13">
    <source>
        <dbReference type="ARBA" id="ARBA00022723"/>
    </source>
</evidence>
<keyword evidence="15 20" id="KW-0862">Zinc</keyword>
<dbReference type="InterPro" id="IPR011005">
    <property type="entry name" value="Dihydropteroate_synth-like_sf"/>
</dbReference>
<evidence type="ECO:0000256" key="2">
    <source>
        <dbReference type="ARBA" id="ARBA00001947"/>
    </source>
</evidence>
<keyword evidence="13 20" id="KW-0479">Metal-binding</keyword>
<evidence type="ECO:0000259" key="26">
    <source>
        <dbReference type="PROSITE" id="PS50974"/>
    </source>
</evidence>
<comment type="catalytic activity">
    <reaction evidence="1 20">
        <text>(6S)-5-methyl-5,6,7,8-tetrahydrofolate + L-homocysteine = (6S)-5,6,7,8-tetrahydrofolate + L-methionine</text>
        <dbReference type="Rhea" id="RHEA:11172"/>
        <dbReference type="ChEBI" id="CHEBI:18608"/>
        <dbReference type="ChEBI" id="CHEBI:57453"/>
        <dbReference type="ChEBI" id="CHEBI:57844"/>
        <dbReference type="ChEBI" id="CHEBI:58199"/>
        <dbReference type="EC" id="2.1.1.13"/>
    </reaction>
</comment>
<dbReference type="SUPFAM" id="SSF56507">
    <property type="entry name" value="Methionine synthase activation domain-like"/>
    <property type="match status" value="1"/>
</dbReference>
<comment type="function">
    <text evidence="18 20">Catalyzes the transfer of a methyl group from methyl-cobalamin to homocysteine, yielding enzyme-bound cob(I)alamin and methionine. Subsequently, remethylates the cofactor using methyltetrahydrofolate.</text>
</comment>
<keyword evidence="9 20" id="KW-0028">Amino-acid biosynthesis</keyword>
<comment type="pathway">
    <text evidence="4 20">Amino-acid biosynthesis; L-methionine biosynthesis via de novo pathway; L-methionine from L-homocysteine (MetH route): step 1/1.</text>
</comment>
<evidence type="ECO:0000256" key="12">
    <source>
        <dbReference type="ARBA" id="ARBA00022691"/>
    </source>
</evidence>
<evidence type="ECO:0000256" key="15">
    <source>
        <dbReference type="ARBA" id="ARBA00022833"/>
    </source>
</evidence>
<feature type="binding site" evidence="21 23">
    <location>
        <position position="292"/>
    </location>
    <ligand>
        <name>Zn(2+)</name>
        <dbReference type="ChEBI" id="CHEBI:29105"/>
    </ligand>
</feature>
<comment type="cofactor">
    <cofactor evidence="2 20 23">
        <name>Zn(2+)</name>
        <dbReference type="ChEBI" id="CHEBI:29105"/>
    </cofactor>
</comment>
<keyword evidence="14" id="KW-0677">Repeat</keyword>
<dbReference type="KEGG" id="stcm:SCMC78_30160"/>
<evidence type="ECO:0000256" key="18">
    <source>
        <dbReference type="ARBA" id="ARBA00025552"/>
    </source>
</evidence>
<feature type="binding site" evidence="21 23">
    <location>
        <position position="293"/>
    </location>
    <ligand>
        <name>Zn(2+)</name>
        <dbReference type="ChEBI" id="CHEBI:29105"/>
    </ligand>
</feature>
<feature type="domain" description="B12-binding N-terminal" evidence="28">
    <location>
        <begin position="630"/>
        <end position="723"/>
    </location>
</feature>
<dbReference type="SUPFAM" id="SSF82282">
    <property type="entry name" value="Homocysteine S-methyltransferase"/>
    <property type="match status" value="1"/>
</dbReference>
<dbReference type="InterPro" id="IPR003759">
    <property type="entry name" value="Cbl-bd_cap"/>
</dbReference>
<evidence type="ECO:0000256" key="5">
    <source>
        <dbReference type="ARBA" id="ARBA00010398"/>
    </source>
</evidence>
<dbReference type="Gene3D" id="3.40.50.280">
    <property type="entry name" value="Cobalamin-binding domain"/>
    <property type="match status" value="1"/>
</dbReference>
<evidence type="ECO:0000256" key="20">
    <source>
        <dbReference type="PIRNR" id="PIRNR000381"/>
    </source>
</evidence>
<protein>
    <recommendedName>
        <fullName evidence="7 19">Methionine synthase</fullName>
        <ecNumber evidence="6 19">2.1.1.13</ecNumber>
    </recommendedName>
    <alternativeName>
        <fullName evidence="20">5-methyltetrahydrofolate--homocysteine methyltransferase</fullName>
    </alternativeName>
</protein>
<comment type="domain">
    <text evidence="20">Modular enzyme with four functionally distinct domains. The isolated Hcy-binding domain catalyzes methyl transfer from free methylcobalamin to homocysteine. The Hcy-binding domain in association with the pterin-binding domain catalyzes the methylation of cob(I)alamin by methyltetrahydrofolate and the methylation of homocysteine. The B12-binding domain binds the cofactor. The AdoMet activation domain binds S-adenosyl-L-methionine. Under aerobic conditions cob(I)alamin can be converted to inactive cob(II)alamin. Reductive methylation by S-adenosyl-L-methionine and flavodoxin regenerates methylcobalamin.</text>
</comment>
<keyword evidence="16 20" id="KW-0486">Methionine biosynthesis</keyword>
<dbReference type="InterPro" id="IPR011822">
    <property type="entry name" value="MetH"/>
</dbReference>
<dbReference type="InterPro" id="IPR036594">
    <property type="entry name" value="Meth_synthase_dom"/>
</dbReference>
<dbReference type="SMART" id="SM01018">
    <property type="entry name" value="B12-binding_2"/>
    <property type="match status" value="1"/>
</dbReference>
<dbReference type="InterPro" id="IPR036724">
    <property type="entry name" value="Cobalamin-bd_sf"/>
</dbReference>
<dbReference type="FunFam" id="3.20.20.330:FF:000006">
    <property type="entry name" value="Methionine synthase"/>
    <property type="match status" value="1"/>
</dbReference>
<evidence type="ECO:0000259" key="27">
    <source>
        <dbReference type="PROSITE" id="PS51332"/>
    </source>
</evidence>
<evidence type="ECO:0000256" key="1">
    <source>
        <dbReference type="ARBA" id="ARBA00001700"/>
    </source>
</evidence>
<evidence type="ECO:0000256" key="19">
    <source>
        <dbReference type="NCBIfam" id="TIGR02082"/>
    </source>
</evidence>
<evidence type="ECO:0000256" key="9">
    <source>
        <dbReference type="ARBA" id="ARBA00022605"/>
    </source>
</evidence>
<dbReference type="CDD" id="cd02069">
    <property type="entry name" value="methionine_synthase_B12_BD"/>
    <property type="match status" value="1"/>
</dbReference>
<evidence type="ECO:0000256" key="11">
    <source>
        <dbReference type="ARBA" id="ARBA00022679"/>
    </source>
</evidence>
<dbReference type="PANTHER" id="PTHR45833">
    <property type="entry name" value="METHIONINE SYNTHASE"/>
    <property type="match status" value="1"/>
</dbReference>
<dbReference type="Gene3D" id="3.20.20.20">
    <property type="entry name" value="Dihydropteroate synthase-like"/>
    <property type="match status" value="1"/>
</dbReference>
<dbReference type="InterPro" id="IPR004223">
    <property type="entry name" value="VitB12-dep_Met_synth_activ_dom"/>
</dbReference>
<feature type="binding site" evidence="22">
    <location>
        <begin position="1155"/>
        <end position="1156"/>
    </location>
    <ligand>
        <name>S-adenosyl-L-methionine</name>
        <dbReference type="ChEBI" id="CHEBI:59789"/>
    </ligand>
</feature>
<gene>
    <name evidence="29" type="primary">metH_1</name>
    <name evidence="29" type="ORF">SCMC78_30160</name>
</gene>
<dbReference type="FunFam" id="3.20.20.20:FF:000007">
    <property type="entry name" value="Methionine synthase"/>
    <property type="match status" value="1"/>
</dbReference>
<dbReference type="FunFam" id="1.10.1240.10:FF:000002">
    <property type="entry name" value="Methionine synthase"/>
    <property type="match status" value="1"/>
</dbReference>
<keyword evidence="17 20" id="KW-0170">Cobalt</keyword>
<sequence>MTRADALREALATRVVVADGAMGTMLQAQDPTLEDFENLEGCNEILNVTRPDIVRSVHEEYFAVGVDCVETNTFGANHSAANEYEIADRIFELSESGARIAREVADEFGAKDGRQRWVLGSIGPGTKLPSLGHITYDVLRDGYQKNAEGLLAGGSDALIVETTQDLLQTKSSIIGARRAMDALGVQVPLICSLAFETTGVMLLGSEIGAALTALEPLGIDLIGLNCSTGPDEMSEHLRYLARHSRTPLMCMPNAGLPVLTKDGAHFPLGPDGLADAQEHFVRDYGLSLIGGCCGTTPEHLKAVVDRARELTPTERDPRPEPGAASLYQHIPFRQDTAYLAIGERTNANGSKKFREAMLEARWDDCVEMARDQIREGAHMLDLCVDYVGRDGVADMAELAGRFATASTLPIVLDSTELPVLRAGLEKLGGRAVLNSVNYEDGDGPESRFAQVSALASEHGAALIALTIDEEGQARTVEHKVAIAERLIEDLTTNWGIRESDILIDTLTFTICTGQEESRGDGIATIGAIRELKQRHPDVQTTLGLSNISFGLNPAARVVLNSVFLDECVKAGLDSAIVHASKILPIARLEEEQVKVALDLIYDRRAEGYDPLQRLMELFEGVNMKSMKAGKAEELMALPLDERLQRRIIDGEKNGLEADLDEALQTTPALDIVNNTLLEGMKVVGELFGSGQMQLPFVLQSAEVMKSAVAHLEPHMEKSDDEGKGTIVLATVRGDVHDIGKNLVDIILSNNGYNVVNLGIKQPVSAILEAAEEHRADVIGMSGLLVKSTVIMKENLQELNQRKMAADFPVILGGAALTRAYVEQDLHEIYEGEVRYARDAFEGLRLMDALIGVKRGVPGAALPELKQRRVPKKDVPVIEAEEPEAGARSDVSVTHPVPDPPFWGTRVVKGIPLKEYASWLDEGALFKGQWGLKQARSGDGPTYEELVETEGRPHLRGWLDHLQSNNLLEAAVVYGYFPCVSKGDDLVLLHEDGSERTRFTFPRQRRGRRLCLADFFRPEESGETDVIGLQIVTVGSRIGEATAELFAANSYRDYLELHGLSVQLAEALAEYWHARVRSELGFGGEDPADVEDMFALKYRGARFSLGYGACPDLEDRAKIADLLQPERIGVHLSEEFQLHPEQSTDAIVIHHPEAKYFNAR</sequence>
<dbReference type="Pfam" id="PF02607">
    <property type="entry name" value="B12-binding_2"/>
    <property type="match status" value="1"/>
</dbReference>
<reference evidence="29" key="1">
    <citation type="submission" date="2024-07" db="EMBL/GenBank/DDBJ databases">
        <title>Complete genome sequences of cellulolytic bacteria, Kitasatospora sp. CMC57 and Streptomyces sp. CMC78, isolated from Japanese agricultural soil.</title>
        <authorList>
            <person name="Hashimoto T."/>
            <person name="Ito M."/>
            <person name="Iwamoto M."/>
            <person name="Fukahori D."/>
            <person name="Shoda T."/>
            <person name="Sakoda M."/>
            <person name="Morohoshi T."/>
            <person name="Mitsuboshi M."/>
            <person name="Nishizawa T."/>
        </authorList>
    </citation>
    <scope>NUCLEOTIDE SEQUENCE</scope>
    <source>
        <strain evidence="29">CMC78</strain>
    </source>
</reference>
<keyword evidence="11 20" id="KW-0808">Transferase</keyword>
<dbReference type="InterPro" id="IPR037010">
    <property type="entry name" value="VitB12-dep_Met_synth_activ_sf"/>
</dbReference>
<dbReference type="SUPFAM" id="SSF47644">
    <property type="entry name" value="Methionine synthase domain"/>
    <property type="match status" value="1"/>
</dbReference>
<dbReference type="SUPFAM" id="SSF51717">
    <property type="entry name" value="Dihydropteroate synthetase-like"/>
    <property type="match status" value="1"/>
</dbReference>
<evidence type="ECO:0000256" key="7">
    <source>
        <dbReference type="ARBA" id="ARBA00013998"/>
    </source>
</evidence>
<dbReference type="InterPro" id="IPR006158">
    <property type="entry name" value="Cobalamin-bd"/>
</dbReference>
<dbReference type="InterPro" id="IPR050554">
    <property type="entry name" value="Met_Synthase/Corrinoid"/>
</dbReference>
<name>A0AB33KC96_9ACTN</name>
<evidence type="ECO:0000256" key="6">
    <source>
        <dbReference type="ARBA" id="ARBA00012032"/>
    </source>
</evidence>
<keyword evidence="8 20" id="KW-0489">Methyltransferase</keyword>
<feature type="binding site" evidence="22">
    <location>
        <position position="781"/>
    </location>
    <ligand>
        <name>methylcob(III)alamin</name>
        <dbReference type="ChEBI" id="CHEBI:28115"/>
    </ligand>
</feature>
<evidence type="ECO:0000259" key="24">
    <source>
        <dbReference type="PROSITE" id="PS50970"/>
    </source>
</evidence>
<evidence type="ECO:0000256" key="22">
    <source>
        <dbReference type="PIRSR" id="PIRSR000381-2"/>
    </source>
</evidence>
<evidence type="ECO:0000259" key="25">
    <source>
        <dbReference type="PROSITE" id="PS50972"/>
    </source>
</evidence>
<dbReference type="PROSITE" id="PS50970">
    <property type="entry name" value="HCY"/>
    <property type="match status" value="1"/>
</dbReference>
<keyword evidence="10 20" id="KW-0846">Cobalamin</keyword>
<dbReference type="GO" id="GO:0008705">
    <property type="term" value="F:methionine synthase activity"/>
    <property type="evidence" value="ECO:0007669"/>
    <property type="project" value="UniProtKB-UniRule"/>
</dbReference>
<keyword evidence="12 20" id="KW-0949">S-adenosyl-L-methionine</keyword>
<feature type="binding site" description="axial binding residue" evidence="21">
    <location>
        <position position="736"/>
    </location>
    <ligand>
        <name>methylcob(III)alamin</name>
        <dbReference type="ChEBI" id="CHEBI:28115"/>
    </ligand>
    <ligandPart>
        <name>Co</name>
        <dbReference type="ChEBI" id="CHEBI:27638"/>
    </ligandPart>
</feature>
<dbReference type="Gene3D" id="1.10.1240.10">
    <property type="entry name" value="Methionine synthase domain"/>
    <property type="match status" value="1"/>
</dbReference>
<evidence type="ECO:0000256" key="17">
    <source>
        <dbReference type="ARBA" id="ARBA00023285"/>
    </source>
</evidence>
<evidence type="ECO:0000256" key="23">
    <source>
        <dbReference type="PROSITE-ProRule" id="PRU00333"/>
    </source>
</evidence>
<dbReference type="Pfam" id="PF02574">
    <property type="entry name" value="S-methyl_trans"/>
    <property type="match status" value="1"/>
</dbReference>
<dbReference type="PROSITE" id="PS51337">
    <property type="entry name" value="B12_BINDING_NTER"/>
    <property type="match status" value="1"/>
</dbReference>
<evidence type="ECO:0000256" key="10">
    <source>
        <dbReference type="ARBA" id="ARBA00022628"/>
    </source>
</evidence>
<dbReference type="FunFam" id="3.40.50.280:FF:000004">
    <property type="entry name" value="Methionine synthase"/>
    <property type="match status" value="1"/>
</dbReference>
<feature type="binding site" evidence="22">
    <location>
        <position position="1101"/>
    </location>
    <ligand>
        <name>S-adenosyl-L-methionine</name>
        <dbReference type="ChEBI" id="CHEBI:59789"/>
    </ligand>
</feature>
<comment type="cofactor">
    <cofactor evidence="3 20 21">
        <name>methylcob(III)alamin</name>
        <dbReference type="ChEBI" id="CHEBI:28115"/>
    </cofactor>
</comment>
<evidence type="ECO:0000256" key="8">
    <source>
        <dbReference type="ARBA" id="ARBA00022603"/>
    </source>
</evidence>
<dbReference type="GO" id="GO:0031419">
    <property type="term" value="F:cobalamin binding"/>
    <property type="evidence" value="ECO:0007669"/>
    <property type="project" value="UniProtKB-UniRule"/>
</dbReference>
<dbReference type="InterPro" id="IPR036589">
    <property type="entry name" value="HCY_dom_sf"/>
</dbReference>
<dbReference type="EC" id="2.1.1.13" evidence="6 19"/>
<accession>A0AB33KC96</accession>
<dbReference type="SUPFAM" id="SSF52242">
    <property type="entry name" value="Cobalamin (vitamin B12)-binding domain"/>
    <property type="match status" value="1"/>
</dbReference>
<feature type="domain" description="Pterin-binding" evidence="25">
    <location>
        <begin position="338"/>
        <end position="601"/>
    </location>
</feature>
<dbReference type="Gene3D" id="3.10.196.10">
    <property type="entry name" value="Vitamin B12-dependent methionine synthase, activation domain"/>
    <property type="match status" value="2"/>
</dbReference>
<feature type="domain" description="B12-binding" evidence="27">
    <location>
        <begin position="723"/>
        <end position="860"/>
    </location>
</feature>
<evidence type="ECO:0000256" key="16">
    <source>
        <dbReference type="ARBA" id="ARBA00023167"/>
    </source>
</evidence>
<feature type="binding site" evidence="21 23">
    <location>
        <position position="226"/>
    </location>
    <ligand>
        <name>Zn(2+)</name>
        <dbReference type="ChEBI" id="CHEBI:29105"/>
    </ligand>
</feature>
<dbReference type="InterPro" id="IPR003726">
    <property type="entry name" value="HCY_dom"/>
</dbReference>
<proteinExistence type="inferred from homology"/>
<dbReference type="GO" id="GO:0008270">
    <property type="term" value="F:zinc ion binding"/>
    <property type="evidence" value="ECO:0007669"/>
    <property type="project" value="UniProtKB-UniRule"/>
</dbReference>
<evidence type="ECO:0000256" key="4">
    <source>
        <dbReference type="ARBA" id="ARBA00005178"/>
    </source>
</evidence>
<dbReference type="Pfam" id="PF00809">
    <property type="entry name" value="Pterin_bind"/>
    <property type="match status" value="1"/>
</dbReference>
<dbReference type="NCBIfam" id="TIGR02082">
    <property type="entry name" value="metH"/>
    <property type="match status" value="1"/>
</dbReference>
<dbReference type="GO" id="GO:0032259">
    <property type="term" value="P:methylation"/>
    <property type="evidence" value="ECO:0007669"/>
    <property type="project" value="UniProtKB-KW"/>
</dbReference>
<comment type="similarity">
    <text evidence="5">Belongs to the vitamin-B12 dependent methionine synthase family.</text>
</comment>
<feature type="domain" description="AdoMet activation" evidence="26">
    <location>
        <begin position="873"/>
        <end position="1159"/>
    </location>
</feature>
<organism evidence="29">
    <name type="scientific">Streptomyces sp. CMC78</name>
    <dbReference type="NCBI Taxonomy" id="3231512"/>
    <lineage>
        <taxon>Bacteria</taxon>
        <taxon>Bacillati</taxon>
        <taxon>Actinomycetota</taxon>
        <taxon>Actinomycetes</taxon>
        <taxon>Kitasatosporales</taxon>
        <taxon>Streptomycetaceae</taxon>
        <taxon>Streptomyces</taxon>
    </lineage>
</organism>
<dbReference type="InterPro" id="IPR000489">
    <property type="entry name" value="Pterin-binding_dom"/>
</dbReference>
<dbReference type="PROSITE" id="PS50972">
    <property type="entry name" value="PTERIN_BINDING"/>
    <property type="match status" value="1"/>
</dbReference>
<dbReference type="GO" id="GO:0005829">
    <property type="term" value="C:cytosol"/>
    <property type="evidence" value="ECO:0007669"/>
    <property type="project" value="TreeGrafter"/>
</dbReference>